<gene>
    <name evidence="2" type="ORF">GS429_16630</name>
</gene>
<protein>
    <submittedName>
        <fullName evidence="2">Uncharacterized protein</fullName>
    </submittedName>
</protein>
<comment type="caution">
    <text evidence="2">The sequence shown here is derived from an EMBL/GenBank/DDBJ whole genome shotgun (WGS) entry which is preliminary data.</text>
</comment>
<feature type="region of interest" description="Disordered" evidence="1">
    <location>
        <begin position="1"/>
        <end position="29"/>
    </location>
</feature>
<organism evidence="2 3">
    <name type="scientific">Natronorubrum halalkaliphilum</name>
    <dbReference type="NCBI Taxonomy" id="2691917"/>
    <lineage>
        <taxon>Archaea</taxon>
        <taxon>Methanobacteriati</taxon>
        <taxon>Methanobacteriota</taxon>
        <taxon>Stenosarchaea group</taxon>
        <taxon>Halobacteria</taxon>
        <taxon>Halobacteriales</taxon>
        <taxon>Natrialbaceae</taxon>
        <taxon>Natronorubrum</taxon>
    </lineage>
</organism>
<accession>A0A6B0VQR0</accession>
<evidence type="ECO:0000313" key="2">
    <source>
        <dbReference type="EMBL" id="MXV63655.1"/>
    </source>
</evidence>
<dbReference type="EMBL" id="WUYX01000053">
    <property type="protein sequence ID" value="MXV63655.1"/>
    <property type="molecule type" value="Genomic_DNA"/>
</dbReference>
<dbReference type="InterPro" id="IPR036888">
    <property type="entry name" value="DNA_integrity_DisA_N_sf"/>
</dbReference>
<keyword evidence="3" id="KW-1185">Reference proteome</keyword>
<proteinExistence type="predicted"/>
<reference evidence="2 3" key="1">
    <citation type="submission" date="2020-01" db="EMBL/GenBank/DDBJ databases">
        <title>Natronorubrum sp. JWXQ-INN 674 isolated from Inner Mongolia Autonomous Region of China.</title>
        <authorList>
            <person name="Xue Q."/>
        </authorList>
    </citation>
    <scope>NUCLEOTIDE SEQUENCE [LARGE SCALE GENOMIC DNA]</scope>
    <source>
        <strain evidence="2 3">JWXQ-INN-674</strain>
    </source>
</reference>
<dbReference type="AlphaFoldDB" id="A0A6B0VQR0"/>
<sequence length="75" mass="7947">MAADGETDPRERERRDDSPLAVPGSVGHRHRSTLRCSAVSNASVVSVTSNASVVSIASNASVVSIASSVRRTRRR</sequence>
<dbReference type="SUPFAM" id="SSF143597">
    <property type="entry name" value="YojJ-like"/>
    <property type="match status" value="1"/>
</dbReference>
<feature type="compositionally biased region" description="Basic and acidic residues" evidence="1">
    <location>
        <begin position="7"/>
        <end position="18"/>
    </location>
</feature>
<evidence type="ECO:0000256" key="1">
    <source>
        <dbReference type="SAM" id="MobiDB-lite"/>
    </source>
</evidence>
<evidence type="ECO:0000313" key="3">
    <source>
        <dbReference type="Proteomes" id="UP000434101"/>
    </source>
</evidence>
<dbReference type="Proteomes" id="UP000434101">
    <property type="component" value="Unassembled WGS sequence"/>
</dbReference>
<name>A0A6B0VQR0_9EURY</name>